<dbReference type="STRING" id="1218599.LEP1GSC195_2576"/>
<proteinExistence type="predicted"/>
<protein>
    <submittedName>
        <fullName evidence="1">Uncharacterized protein</fullName>
    </submittedName>
</protein>
<gene>
    <name evidence="1" type="ORF">LEP1GSC195_2576</name>
</gene>
<accession>R9A197</accession>
<sequence length="45" mass="5049">MITHKDLGSSARMANHFPSGPVPYGIYSERLVSIQIHRSPKRGQK</sequence>
<evidence type="ECO:0000313" key="1">
    <source>
        <dbReference type="EMBL" id="EOQ95887.1"/>
    </source>
</evidence>
<comment type="caution">
    <text evidence="1">The sequence shown here is derived from an EMBL/GenBank/DDBJ whole genome shotgun (WGS) entry which is preliminary data.</text>
</comment>
<organism evidence="1 2">
    <name type="scientific">Leptospira wolbachii serovar Codice str. CDC</name>
    <dbReference type="NCBI Taxonomy" id="1218599"/>
    <lineage>
        <taxon>Bacteria</taxon>
        <taxon>Pseudomonadati</taxon>
        <taxon>Spirochaetota</taxon>
        <taxon>Spirochaetia</taxon>
        <taxon>Leptospirales</taxon>
        <taxon>Leptospiraceae</taxon>
        <taxon>Leptospira</taxon>
    </lineage>
</organism>
<dbReference type="EMBL" id="AOGZ02000014">
    <property type="protein sequence ID" value="EOQ95887.1"/>
    <property type="molecule type" value="Genomic_DNA"/>
</dbReference>
<name>R9A197_9LEPT</name>
<reference evidence="1" key="1">
    <citation type="submission" date="2013-04" db="EMBL/GenBank/DDBJ databases">
        <authorList>
            <person name="Harkins D.M."/>
            <person name="Durkin A.S."/>
            <person name="Brinkac L.M."/>
            <person name="Haft D.H."/>
            <person name="Selengut J.D."/>
            <person name="Sanka R."/>
            <person name="DePew J."/>
            <person name="Purushe J."/>
            <person name="Galloway R.L."/>
            <person name="Vinetz J.M."/>
            <person name="Sutton G.G."/>
            <person name="Nierman W.C."/>
            <person name="Fouts D.E."/>
        </authorList>
    </citation>
    <scope>NUCLEOTIDE SEQUENCE [LARGE SCALE GENOMIC DNA]</scope>
    <source>
        <strain evidence="1">CDC</strain>
    </source>
</reference>
<keyword evidence="2" id="KW-1185">Reference proteome</keyword>
<dbReference type="RefSeq" id="WP_015681253.1">
    <property type="nucleotide sequence ID" value="NZ_AOGZ02000014.1"/>
</dbReference>
<dbReference type="AlphaFoldDB" id="R9A197"/>
<dbReference type="Proteomes" id="UP000013984">
    <property type="component" value="Unassembled WGS sequence"/>
</dbReference>
<evidence type="ECO:0000313" key="2">
    <source>
        <dbReference type="Proteomes" id="UP000013984"/>
    </source>
</evidence>